<reference evidence="8 9" key="1">
    <citation type="submission" date="2020-04" db="EMBL/GenBank/DDBJ databases">
        <authorList>
            <person name="Liu A."/>
        </authorList>
    </citation>
    <scope>NUCLEOTIDE SEQUENCE [LARGE SCALE GENOMIC DNA]</scope>
    <source>
        <strain evidence="8 9">RZ02</strain>
    </source>
</reference>
<evidence type="ECO:0000256" key="2">
    <source>
        <dbReference type="ARBA" id="ARBA00022723"/>
    </source>
</evidence>
<organism evidence="8 9">
    <name type="scientific">Pontixanthobacter rizhaonensis</name>
    <dbReference type="NCBI Taxonomy" id="2730337"/>
    <lineage>
        <taxon>Bacteria</taxon>
        <taxon>Pseudomonadati</taxon>
        <taxon>Pseudomonadota</taxon>
        <taxon>Alphaproteobacteria</taxon>
        <taxon>Sphingomonadales</taxon>
        <taxon>Erythrobacteraceae</taxon>
        <taxon>Pontixanthobacter</taxon>
    </lineage>
</organism>
<evidence type="ECO:0000256" key="6">
    <source>
        <dbReference type="ARBA" id="ARBA00023004"/>
    </source>
</evidence>
<protein>
    <submittedName>
        <fullName evidence="8">2OG-Fe(II) oxygenase</fullName>
    </submittedName>
</protein>
<sequence length="222" mass="24895">MAKTATIPDRDALKRVGAAVRARLEDDPKAYKIPTEEAEIYAIGGFLTAPECTRLVTMIDVVAKPSELYDQAYSTGFRTSFSGNLDPHDPFVAGISRRIDDFLGIKAECGEAIQGQRYLPGQEFKAHNDWFYTDQEYWKMERKNGGQRSWTAMIFLNAVEKGGSTHFTTLQMNIAPQPGVLLAWNNADPSGVPNEKTLHAGTPVEEGTKYIITKWYRTRKWG</sequence>
<keyword evidence="6" id="KW-0408">Iron</keyword>
<evidence type="ECO:0000256" key="3">
    <source>
        <dbReference type="ARBA" id="ARBA00022896"/>
    </source>
</evidence>
<dbReference type="PANTHER" id="PTHR10869:SF246">
    <property type="entry name" value="TRANSMEMBRANE PROLYL 4-HYDROXYLASE"/>
    <property type="match status" value="1"/>
</dbReference>
<dbReference type="GO" id="GO:0005506">
    <property type="term" value="F:iron ion binding"/>
    <property type="evidence" value="ECO:0007669"/>
    <property type="project" value="InterPro"/>
</dbReference>
<evidence type="ECO:0000256" key="1">
    <source>
        <dbReference type="ARBA" id="ARBA00001961"/>
    </source>
</evidence>
<keyword evidence="5" id="KW-0560">Oxidoreductase</keyword>
<keyword evidence="3" id="KW-0847">Vitamin C</keyword>
<keyword evidence="2" id="KW-0479">Metal-binding</keyword>
<name>A0A848QBU0_9SPHN</name>
<dbReference type="SMART" id="SM00702">
    <property type="entry name" value="P4Hc"/>
    <property type="match status" value="1"/>
</dbReference>
<keyword evidence="4" id="KW-0223">Dioxygenase</keyword>
<keyword evidence="9" id="KW-1185">Reference proteome</keyword>
<evidence type="ECO:0000256" key="4">
    <source>
        <dbReference type="ARBA" id="ARBA00022964"/>
    </source>
</evidence>
<proteinExistence type="predicted"/>
<dbReference type="Proteomes" id="UP000561181">
    <property type="component" value="Unassembled WGS sequence"/>
</dbReference>
<gene>
    <name evidence="8" type="ORF">HKD42_02915</name>
</gene>
<evidence type="ECO:0000313" key="9">
    <source>
        <dbReference type="Proteomes" id="UP000561181"/>
    </source>
</evidence>
<dbReference type="PROSITE" id="PS51471">
    <property type="entry name" value="FE2OG_OXY"/>
    <property type="match status" value="1"/>
</dbReference>
<dbReference type="InterPro" id="IPR045054">
    <property type="entry name" value="P4HA-like"/>
</dbReference>
<accession>A0A848QBU0</accession>
<evidence type="ECO:0000256" key="5">
    <source>
        <dbReference type="ARBA" id="ARBA00023002"/>
    </source>
</evidence>
<dbReference type="AlphaFoldDB" id="A0A848QBU0"/>
<comment type="caution">
    <text evidence="8">The sequence shown here is derived from an EMBL/GenBank/DDBJ whole genome shotgun (WGS) entry which is preliminary data.</text>
</comment>
<dbReference type="EMBL" id="JABCRE010000002">
    <property type="protein sequence ID" value="NMW31011.1"/>
    <property type="molecule type" value="Genomic_DNA"/>
</dbReference>
<feature type="domain" description="Fe2OG dioxygenase" evidence="7">
    <location>
        <begin position="109"/>
        <end position="218"/>
    </location>
</feature>
<dbReference type="PANTHER" id="PTHR10869">
    <property type="entry name" value="PROLYL 4-HYDROXYLASE ALPHA SUBUNIT"/>
    <property type="match status" value="1"/>
</dbReference>
<evidence type="ECO:0000259" key="7">
    <source>
        <dbReference type="PROSITE" id="PS51471"/>
    </source>
</evidence>
<dbReference type="Gene3D" id="2.60.120.620">
    <property type="entry name" value="q2cbj1_9rhob like domain"/>
    <property type="match status" value="1"/>
</dbReference>
<dbReference type="InterPro" id="IPR044862">
    <property type="entry name" value="Pro_4_hyd_alph_FE2OG_OXY"/>
</dbReference>
<dbReference type="Pfam" id="PF13640">
    <property type="entry name" value="2OG-FeII_Oxy_3"/>
    <property type="match status" value="1"/>
</dbReference>
<dbReference type="GO" id="GO:0051213">
    <property type="term" value="F:dioxygenase activity"/>
    <property type="evidence" value="ECO:0007669"/>
    <property type="project" value="UniProtKB-KW"/>
</dbReference>
<dbReference type="GO" id="GO:0016705">
    <property type="term" value="F:oxidoreductase activity, acting on paired donors, with incorporation or reduction of molecular oxygen"/>
    <property type="evidence" value="ECO:0007669"/>
    <property type="project" value="InterPro"/>
</dbReference>
<comment type="cofactor">
    <cofactor evidence="1">
        <name>L-ascorbate</name>
        <dbReference type="ChEBI" id="CHEBI:38290"/>
    </cofactor>
</comment>
<dbReference type="GO" id="GO:0031418">
    <property type="term" value="F:L-ascorbic acid binding"/>
    <property type="evidence" value="ECO:0007669"/>
    <property type="project" value="UniProtKB-KW"/>
</dbReference>
<evidence type="ECO:0000313" key="8">
    <source>
        <dbReference type="EMBL" id="NMW31011.1"/>
    </source>
</evidence>
<dbReference type="InterPro" id="IPR006620">
    <property type="entry name" value="Pro_4_hyd_alph"/>
</dbReference>
<dbReference type="RefSeq" id="WP_170010144.1">
    <property type="nucleotide sequence ID" value="NZ_JABCRE010000002.1"/>
</dbReference>
<dbReference type="InterPro" id="IPR005123">
    <property type="entry name" value="Oxoglu/Fe-dep_dioxygenase_dom"/>
</dbReference>